<evidence type="ECO:0000256" key="1">
    <source>
        <dbReference type="SAM" id="MobiDB-lite"/>
    </source>
</evidence>
<protein>
    <submittedName>
        <fullName evidence="2">Uncharacterized protein</fullName>
    </submittedName>
</protein>
<evidence type="ECO:0000313" key="2">
    <source>
        <dbReference type="EMBL" id="SMQ56518.1"/>
    </source>
</evidence>
<proteinExistence type="predicted"/>
<dbReference type="EMBL" id="LT853707">
    <property type="protein sequence ID" value="SMQ56518.1"/>
    <property type="molecule type" value="Genomic_DNA"/>
</dbReference>
<feature type="region of interest" description="Disordered" evidence="1">
    <location>
        <begin position="37"/>
        <end position="118"/>
    </location>
</feature>
<gene>
    <name evidence="2" type="ORF">ZT3D7_G11673</name>
</gene>
<dbReference type="Proteomes" id="UP000215127">
    <property type="component" value="Chromosome 19"/>
</dbReference>
<reference evidence="2 3" key="1">
    <citation type="submission" date="2016-06" db="EMBL/GenBank/DDBJ databases">
        <authorList>
            <person name="Kjaerup R.B."/>
            <person name="Dalgaard T.S."/>
            <person name="Juul-Madsen H.R."/>
        </authorList>
    </citation>
    <scope>NUCLEOTIDE SEQUENCE [LARGE SCALE GENOMIC DNA]</scope>
</reference>
<organism evidence="2 3">
    <name type="scientific">Zymoseptoria tritici (strain ST99CH_3D7)</name>
    <dbReference type="NCBI Taxonomy" id="1276538"/>
    <lineage>
        <taxon>Eukaryota</taxon>
        <taxon>Fungi</taxon>
        <taxon>Dikarya</taxon>
        <taxon>Ascomycota</taxon>
        <taxon>Pezizomycotina</taxon>
        <taxon>Dothideomycetes</taxon>
        <taxon>Dothideomycetidae</taxon>
        <taxon>Mycosphaerellales</taxon>
        <taxon>Mycosphaerellaceae</taxon>
        <taxon>Zymoseptoria</taxon>
    </lineage>
</organism>
<sequence>MHPHLAHITVRLTEHLPAMATLIRPTDSIQSNLRLAYNTKGRPAKERPTSLKKGRQTAPEKKRQMTVEEKRQMTAEKKRQMTAEKKRQMTVEKKRQTALEVERGVEGVGRQLAGPRQE</sequence>
<evidence type="ECO:0000313" key="3">
    <source>
        <dbReference type="Proteomes" id="UP000215127"/>
    </source>
</evidence>
<feature type="compositionally biased region" description="Basic and acidic residues" evidence="1">
    <location>
        <begin position="58"/>
        <end position="105"/>
    </location>
</feature>
<accession>A0A1X7SA08</accession>
<name>A0A1X7SA08_ZYMT9</name>
<dbReference type="AlphaFoldDB" id="A0A1X7SA08"/>
<keyword evidence="3" id="KW-1185">Reference proteome</keyword>